<dbReference type="PANTHER" id="PTHR43764">
    <property type="entry name" value="MOLYBDENUM COFACTOR BIOSYNTHESIS"/>
    <property type="match status" value="1"/>
</dbReference>
<dbReference type="SMART" id="SM00852">
    <property type="entry name" value="MoCF_biosynth"/>
    <property type="match status" value="1"/>
</dbReference>
<dbReference type="EMBL" id="CP095043">
    <property type="protein sequence ID" value="UOQ60414.1"/>
    <property type="molecule type" value="Genomic_DNA"/>
</dbReference>
<protein>
    <submittedName>
        <fullName evidence="4">Molybdopterin-binding protein</fullName>
    </submittedName>
</protein>
<feature type="domain" description="MoaB/Mog" evidence="3">
    <location>
        <begin position="7"/>
        <end position="149"/>
    </location>
</feature>
<name>A0ABY4FW65_9MICO</name>
<comment type="pathway">
    <text evidence="1">Cofactor biosynthesis; molybdopterin biosynthesis.</text>
</comment>
<gene>
    <name evidence="4" type="ORF">MUN76_00035</name>
</gene>
<accession>A0ABY4FW65</accession>
<dbReference type="PANTHER" id="PTHR43764:SF1">
    <property type="entry name" value="MOLYBDOPTERIN MOLYBDOTRANSFERASE"/>
    <property type="match status" value="1"/>
</dbReference>
<dbReference type="InterPro" id="IPR008284">
    <property type="entry name" value="MoCF_biosynth_CS"/>
</dbReference>
<dbReference type="Proteomes" id="UP000831775">
    <property type="component" value="Chromosome"/>
</dbReference>
<reference evidence="4 5" key="1">
    <citation type="submission" date="2022-04" db="EMBL/GenBank/DDBJ databases">
        <title>Leucobacter sp. isolated from rhizosphere of onion.</title>
        <authorList>
            <person name="Won M."/>
            <person name="Lee C.-M."/>
            <person name="Woen H.-Y."/>
            <person name="Kwon S.-W."/>
        </authorList>
    </citation>
    <scope>NUCLEOTIDE SEQUENCE [LARGE SCALE GENOMIC DNA]</scope>
    <source>
        <strain evidence="4 5">H25R-14</strain>
    </source>
</reference>
<evidence type="ECO:0000313" key="4">
    <source>
        <dbReference type="EMBL" id="UOQ60414.1"/>
    </source>
</evidence>
<dbReference type="PROSITE" id="PS01078">
    <property type="entry name" value="MOCF_BIOSYNTHESIS_1"/>
    <property type="match status" value="1"/>
</dbReference>
<dbReference type="SUPFAM" id="SSF53218">
    <property type="entry name" value="Molybdenum cofactor biosynthesis proteins"/>
    <property type="match status" value="1"/>
</dbReference>
<evidence type="ECO:0000259" key="3">
    <source>
        <dbReference type="SMART" id="SM00852"/>
    </source>
</evidence>
<dbReference type="RefSeq" id="WP_244686026.1">
    <property type="nucleotide sequence ID" value="NZ_CP095043.1"/>
</dbReference>
<dbReference type="InterPro" id="IPR051920">
    <property type="entry name" value="MPT_Adenylyltrnsfr/MoaC-Rel"/>
</dbReference>
<dbReference type="InterPro" id="IPR036425">
    <property type="entry name" value="MoaB/Mog-like_dom_sf"/>
</dbReference>
<evidence type="ECO:0000256" key="2">
    <source>
        <dbReference type="ARBA" id="ARBA00023150"/>
    </source>
</evidence>
<sequence>MSTGAARVIVASTSAAAGTAADTTGPAIRAWLHERGFDAPPAEVVADGDPVAAAVRSALTDRPALILTTGGTGISPSDRTPEAVDPLLDVRLPGLIEELRRRGAATLPTAVLTRGVAGFSGPTFVMTLPGSTGGVRDGLAVLDGVLTHLLAQRGGAANDGHGDRR</sequence>
<keyword evidence="2" id="KW-0501">Molybdenum cofactor biosynthesis</keyword>
<proteinExistence type="predicted"/>
<organism evidence="4 5">
    <name type="scientific">Leucobacter rhizosphaerae</name>
    <dbReference type="NCBI Taxonomy" id="2932245"/>
    <lineage>
        <taxon>Bacteria</taxon>
        <taxon>Bacillati</taxon>
        <taxon>Actinomycetota</taxon>
        <taxon>Actinomycetes</taxon>
        <taxon>Micrococcales</taxon>
        <taxon>Microbacteriaceae</taxon>
        <taxon>Leucobacter</taxon>
    </lineage>
</organism>
<dbReference type="Pfam" id="PF00994">
    <property type="entry name" value="MoCF_biosynth"/>
    <property type="match status" value="1"/>
</dbReference>
<dbReference type="Gene3D" id="3.40.980.10">
    <property type="entry name" value="MoaB/Mog-like domain"/>
    <property type="match status" value="1"/>
</dbReference>
<evidence type="ECO:0000313" key="5">
    <source>
        <dbReference type="Proteomes" id="UP000831775"/>
    </source>
</evidence>
<keyword evidence="5" id="KW-1185">Reference proteome</keyword>
<evidence type="ECO:0000256" key="1">
    <source>
        <dbReference type="ARBA" id="ARBA00005046"/>
    </source>
</evidence>
<dbReference type="InterPro" id="IPR001453">
    <property type="entry name" value="MoaB/Mog_dom"/>
</dbReference>